<dbReference type="InterPro" id="IPR011042">
    <property type="entry name" value="6-blade_b-propeller_TolB-like"/>
</dbReference>
<evidence type="ECO:0008006" key="3">
    <source>
        <dbReference type="Google" id="ProtNLM"/>
    </source>
</evidence>
<reference evidence="1" key="1">
    <citation type="submission" date="2023-06" db="EMBL/GenBank/DDBJ databases">
        <authorList>
            <person name="Noh H."/>
        </authorList>
    </citation>
    <scope>NUCLEOTIDE SEQUENCE</scope>
    <source>
        <strain evidence="1">DUCC20226</strain>
    </source>
</reference>
<accession>A0AAD9SIH8</accession>
<comment type="caution">
    <text evidence="1">The sequence shown here is derived from an EMBL/GenBank/DDBJ whole genome shotgun (WGS) entry which is preliminary data.</text>
</comment>
<protein>
    <recommendedName>
        <fullName evidence="3">Saponin hydrolase</fullName>
    </recommendedName>
</protein>
<name>A0AAD9SIH8_PHOAM</name>
<dbReference type="SUPFAM" id="SSF82171">
    <property type="entry name" value="DPP6 N-terminal domain-like"/>
    <property type="match status" value="1"/>
</dbReference>
<dbReference type="Proteomes" id="UP001265746">
    <property type="component" value="Unassembled WGS sequence"/>
</dbReference>
<evidence type="ECO:0000313" key="1">
    <source>
        <dbReference type="EMBL" id="KAK2609782.1"/>
    </source>
</evidence>
<evidence type="ECO:0000313" key="2">
    <source>
        <dbReference type="Proteomes" id="UP001265746"/>
    </source>
</evidence>
<dbReference type="EMBL" id="JAUJFL010000002">
    <property type="protein sequence ID" value="KAK2609782.1"/>
    <property type="molecule type" value="Genomic_DNA"/>
</dbReference>
<sequence length="629" mass="67012">MRISSNAVNALLAISGAAAHSGSKRATGLATPPAPEPIEVVELPQPPALADTSEGACTSDVNPHSTGCILRTGLQSGDFTPDGLHVAATVTHVGAPAAPDPVSIYSGVQFILIKADSTTFPNGDAWKCITCGVPEANRAGVTGDLASYPQTFHDGTRALSGINIIDCGGAELASEACTPNSTHIYPIFFDDGTEAGLQIRELRLHPDNVHITWNSFSVSTAGLLDEFTGISRLQFDEAASRYNLVNTTILRNPENPYPISVADDGQTLLLNRSAITIGELRGWTGTGKEVTYVGYPVESCNIDVFAVDLATGAVRRLTSHPGYVDPISVSPDDEWQIVLDTRGTQRVEFMAALRTVPPVTDVITATACSSVRNNGMRRFFQPFLLDRDGDRGLYFGQQLNAAGNGSAGAVNDPNWNAGADPRWSRDGTKVAYYQWLAVDPACGGDNPLACEASPYPDGRAARVMVAHLTSRKPLAVPEPSELEIPDEVPWAIKYTPGMQIPDLPILPAGEYTLYGSASGHANVTVAWDPATNSSIRSVAATYHDFCDDGHNVLAGFENVTFTALNLTNGHWDWFSDLSSTGPVANGTKITSDDGFHMEVDALYNKFTANGTLITKVDGFGPWVQPCNDC</sequence>
<dbReference type="Gene3D" id="2.120.10.30">
    <property type="entry name" value="TolB, C-terminal domain"/>
    <property type="match status" value="1"/>
</dbReference>
<gene>
    <name evidence="1" type="ORF">N8I77_003266</name>
</gene>
<proteinExistence type="predicted"/>
<organism evidence="1 2">
    <name type="scientific">Phomopsis amygdali</name>
    <name type="common">Fusicoccum amygdali</name>
    <dbReference type="NCBI Taxonomy" id="1214568"/>
    <lineage>
        <taxon>Eukaryota</taxon>
        <taxon>Fungi</taxon>
        <taxon>Dikarya</taxon>
        <taxon>Ascomycota</taxon>
        <taxon>Pezizomycotina</taxon>
        <taxon>Sordariomycetes</taxon>
        <taxon>Sordariomycetidae</taxon>
        <taxon>Diaporthales</taxon>
        <taxon>Diaporthaceae</taxon>
        <taxon>Diaporthe</taxon>
    </lineage>
</organism>
<dbReference type="AlphaFoldDB" id="A0AAD9SIH8"/>
<keyword evidence="2" id="KW-1185">Reference proteome</keyword>